<evidence type="ECO:0000313" key="1">
    <source>
        <dbReference type="EMBL" id="GBM18097.1"/>
    </source>
</evidence>
<feature type="non-terminal residue" evidence="2">
    <location>
        <position position="44"/>
    </location>
</feature>
<sequence>MPKASLSMRTRGLISLASDFFDTCEQKSVSWYDMSFNSGGSYVE</sequence>
<gene>
    <name evidence="2" type="ORF">AVEN_186799_1</name>
    <name evidence="1" type="ORF">AVEN_8232_1</name>
</gene>
<evidence type="ECO:0000313" key="2">
    <source>
        <dbReference type="EMBL" id="GBM18359.1"/>
    </source>
</evidence>
<keyword evidence="3" id="KW-1185">Reference proteome</keyword>
<protein>
    <submittedName>
        <fullName evidence="2">Uncharacterized protein</fullName>
    </submittedName>
</protein>
<dbReference type="AlphaFoldDB" id="A0A4Y2DQA9"/>
<dbReference type="EMBL" id="BGPR01243533">
    <property type="protein sequence ID" value="GBM18097.1"/>
    <property type="molecule type" value="Genomic_DNA"/>
</dbReference>
<comment type="caution">
    <text evidence="2">The sequence shown here is derived from an EMBL/GenBank/DDBJ whole genome shotgun (WGS) entry which is preliminary data.</text>
</comment>
<organism evidence="2 3">
    <name type="scientific">Araneus ventricosus</name>
    <name type="common">Orbweaver spider</name>
    <name type="synonym">Epeira ventricosa</name>
    <dbReference type="NCBI Taxonomy" id="182803"/>
    <lineage>
        <taxon>Eukaryota</taxon>
        <taxon>Metazoa</taxon>
        <taxon>Ecdysozoa</taxon>
        <taxon>Arthropoda</taxon>
        <taxon>Chelicerata</taxon>
        <taxon>Arachnida</taxon>
        <taxon>Araneae</taxon>
        <taxon>Araneomorphae</taxon>
        <taxon>Entelegynae</taxon>
        <taxon>Araneoidea</taxon>
        <taxon>Araneidae</taxon>
        <taxon>Araneus</taxon>
    </lineage>
</organism>
<reference evidence="2 3" key="1">
    <citation type="journal article" date="2019" name="Sci. Rep.">
        <title>Orb-weaving spider Araneus ventricosus genome elucidates the spidroin gene catalogue.</title>
        <authorList>
            <person name="Kono N."/>
            <person name="Nakamura H."/>
            <person name="Ohtoshi R."/>
            <person name="Moran D.A.P."/>
            <person name="Shinohara A."/>
            <person name="Yoshida Y."/>
            <person name="Fujiwara M."/>
            <person name="Mori M."/>
            <person name="Tomita M."/>
            <person name="Arakawa K."/>
        </authorList>
    </citation>
    <scope>NUCLEOTIDE SEQUENCE [LARGE SCALE GENOMIC DNA]</scope>
</reference>
<proteinExistence type="predicted"/>
<accession>A0A4Y2DQA9</accession>
<dbReference type="EMBL" id="BGPR01243609">
    <property type="protein sequence ID" value="GBM18359.1"/>
    <property type="molecule type" value="Genomic_DNA"/>
</dbReference>
<name>A0A4Y2DQA9_ARAVE</name>
<dbReference type="Proteomes" id="UP000499080">
    <property type="component" value="Unassembled WGS sequence"/>
</dbReference>
<evidence type="ECO:0000313" key="3">
    <source>
        <dbReference type="Proteomes" id="UP000499080"/>
    </source>
</evidence>